<evidence type="ECO:0000256" key="1">
    <source>
        <dbReference type="SAM" id="MobiDB-lite"/>
    </source>
</evidence>
<evidence type="ECO:0000313" key="2">
    <source>
        <dbReference type="EMBL" id="WMV75168.1"/>
    </source>
</evidence>
<sequence>MAQKKQKDSSQPVTALKNKAAERTALPRNRLSYSHASGRAQTERTTRQSCTFNGLKYQV</sequence>
<organism evidence="2 3">
    <name type="scientific">Geobacillus thermodenitrificans</name>
    <dbReference type="NCBI Taxonomy" id="33940"/>
    <lineage>
        <taxon>Bacteria</taxon>
        <taxon>Bacillati</taxon>
        <taxon>Bacillota</taxon>
        <taxon>Bacilli</taxon>
        <taxon>Bacillales</taxon>
        <taxon>Anoxybacillaceae</taxon>
        <taxon>Geobacillus</taxon>
    </lineage>
</organism>
<feature type="region of interest" description="Disordered" evidence="1">
    <location>
        <begin position="1"/>
        <end position="59"/>
    </location>
</feature>
<name>A0ABY9Q9F8_GEOTD</name>
<dbReference type="EMBL" id="CP133461">
    <property type="protein sequence ID" value="WMV75168.1"/>
    <property type="molecule type" value="Genomic_DNA"/>
</dbReference>
<dbReference type="RefSeq" id="WP_311088143.1">
    <property type="nucleotide sequence ID" value="NZ_CP133461.1"/>
</dbReference>
<protein>
    <submittedName>
        <fullName evidence="2">Uncharacterized protein</fullName>
    </submittedName>
</protein>
<gene>
    <name evidence="2" type="ORF">HSX42_12915</name>
</gene>
<keyword evidence="3" id="KW-1185">Reference proteome</keyword>
<evidence type="ECO:0000313" key="3">
    <source>
        <dbReference type="Proteomes" id="UP001297580"/>
    </source>
</evidence>
<proteinExistence type="predicted"/>
<accession>A0ABY9Q9F8</accession>
<reference evidence="2 3" key="1">
    <citation type="submission" date="2023-08" db="EMBL/GenBank/DDBJ databases">
        <title>Complete genome sequence of Geobacillus thermodenitrificans K1041, a genetically tractable strain representative of the genus Geobacillus.</title>
        <authorList>
            <person name="Kani S."/>
            <person name="Suzuki H."/>
        </authorList>
    </citation>
    <scope>NUCLEOTIDE SEQUENCE [LARGE SCALE GENOMIC DNA]</scope>
    <source>
        <strain evidence="2 3">K1041</strain>
    </source>
</reference>
<dbReference type="Proteomes" id="UP001297580">
    <property type="component" value="Chromosome"/>
</dbReference>